<keyword evidence="1" id="KW-0812">Transmembrane</keyword>
<protein>
    <recommendedName>
        <fullName evidence="4">Transmembrane protein</fullName>
    </recommendedName>
</protein>
<evidence type="ECO:0000313" key="3">
    <source>
        <dbReference type="Proteomes" id="UP000241890"/>
    </source>
</evidence>
<sequence length="396" mass="42832">MLNLGAVGRGATLLAGVLVVLVGLVHLFKILEETCTETPAMAAGTSSYECIGPSLRWNTDQAESPVADVNGQWRNVFTFVPDPFLLHWSPLILGLATISIHFAEPGWIIEAIAHTWFRLFLWLIFVALYGSFGYAGNMGIIVGFFLVFIAALALLIEVLFRNGQSPSTRMTLRAPDRLSECTPSPVTQVFSSIVIYGMPLVGFLTVILGVIVVIDRLPTICEDGYPLTNFESQLSCVGPGLIWIERTDTDVTVLDTTYSINTLVGSDDWGSFFSLRPSVFFDLLTPLLMGIISMLASLTSNVDSIMASWTLLSYWLLAQALFGNFGYGGNYGVVLGFLSSILSFCAGVVTWSKNPPTDKRARNSQSELSLSMPSCCAGSCCIRSSPSAATPAQSKA</sequence>
<dbReference type="EMBL" id="BEYU01000009">
    <property type="protein sequence ID" value="GBG24840.1"/>
    <property type="molecule type" value="Genomic_DNA"/>
</dbReference>
<organism evidence="2 3">
    <name type="scientific">Hondaea fermentalgiana</name>
    <dbReference type="NCBI Taxonomy" id="2315210"/>
    <lineage>
        <taxon>Eukaryota</taxon>
        <taxon>Sar</taxon>
        <taxon>Stramenopiles</taxon>
        <taxon>Bigyra</taxon>
        <taxon>Labyrinthulomycetes</taxon>
        <taxon>Thraustochytrida</taxon>
        <taxon>Thraustochytriidae</taxon>
        <taxon>Hondaea</taxon>
    </lineage>
</organism>
<gene>
    <name evidence="2" type="ORF">FCC1311_010582</name>
</gene>
<dbReference type="OrthoDB" id="354226at2759"/>
<evidence type="ECO:0000256" key="1">
    <source>
        <dbReference type="SAM" id="Phobius"/>
    </source>
</evidence>
<name>A0A2R5G1G1_9STRA</name>
<feature type="transmembrane region" description="Helical" evidence="1">
    <location>
        <begin position="138"/>
        <end position="160"/>
    </location>
</feature>
<accession>A0A2R5G1G1</accession>
<reference evidence="2 3" key="1">
    <citation type="submission" date="2017-12" db="EMBL/GenBank/DDBJ databases">
        <title>Sequencing, de novo assembly and annotation of complete genome of a new Thraustochytrid species, strain FCC1311.</title>
        <authorList>
            <person name="Sedici K."/>
            <person name="Godart F."/>
            <person name="Aiese Cigliano R."/>
            <person name="Sanseverino W."/>
            <person name="Barakat M."/>
            <person name="Ortet P."/>
            <person name="Marechal E."/>
            <person name="Cagnac O."/>
            <person name="Amato A."/>
        </authorList>
    </citation>
    <scope>NUCLEOTIDE SEQUENCE [LARGE SCALE GENOMIC DNA]</scope>
</reference>
<comment type="caution">
    <text evidence="2">The sequence shown here is derived from an EMBL/GenBank/DDBJ whole genome shotgun (WGS) entry which is preliminary data.</text>
</comment>
<feature type="transmembrane region" description="Helical" evidence="1">
    <location>
        <begin position="279"/>
        <end position="298"/>
    </location>
</feature>
<feature type="transmembrane region" description="Helical" evidence="1">
    <location>
        <begin position="331"/>
        <end position="352"/>
    </location>
</feature>
<feature type="transmembrane region" description="Helical" evidence="1">
    <location>
        <begin position="12"/>
        <end position="31"/>
    </location>
</feature>
<dbReference type="Proteomes" id="UP000241890">
    <property type="component" value="Unassembled WGS sequence"/>
</dbReference>
<evidence type="ECO:0000313" key="2">
    <source>
        <dbReference type="EMBL" id="GBG24840.1"/>
    </source>
</evidence>
<proteinExistence type="predicted"/>
<dbReference type="InParanoid" id="A0A2R5G1G1"/>
<feature type="transmembrane region" description="Helical" evidence="1">
    <location>
        <begin position="193"/>
        <end position="214"/>
    </location>
</feature>
<evidence type="ECO:0008006" key="4">
    <source>
        <dbReference type="Google" id="ProtNLM"/>
    </source>
</evidence>
<dbReference type="AlphaFoldDB" id="A0A2R5G1G1"/>
<keyword evidence="1" id="KW-0472">Membrane</keyword>
<feature type="transmembrane region" description="Helical" evidence="1">
    <location>
        <begin position="305"/>
        <end position="325"/>
    </location>
</feature>
<keyword evidence="1" id="KW-1133">Transmembrane helix</keyword>
<feature type="transmembrane region" description="Helical" evidence="1">
    <location>
        <begin position="115"/>
        <end position="132"/>
    </location>
</feature>
<feature type="transmembrane region" description="Helical" evidence="1">
    <location>
        <begin position="84"/>
        <end position="103"/>
    </location>
</feature>
<keyword evidence="3" id="KW-1185">Reference proteome</keyword>